<evidence type="ECO:0000256" key="1">
    <source>
        <dbReference type="SAM" id="Phobius"/>
    </source>
</evidence>
<dbReference type="GO" id="GO:0005198">
    <property type="term" value="F:structural molecule activity"/>
    <property type="evidence" value="ECO:0007669"/>
    <property type="project" value="InterPro"/>
</dbReference>
<evidence type="ECO:0000313" key="2">
    <source>
        <dbReference type="EMBL" id="AJC70847.1"/>
    </source>
</evidence>
<name>A0A0X1KHV9_9EURY</name>
<dbReference type="PANTHER" id="PTHR42200">
    <property type="entry name" value="ARCHAEAL FLAGELLA-RELATED PROTEIN F-RELATED"/>
    <property type="match status" value="1"/>
</dbReference>
<dbReference type="InterPro" id="IPR002774">
    <property type="entry name" value="Flagellin_arc-type"/>
</dbReference>
<keyword evidence="2" id="KW-0969">Cilium</keyword>
<organism evidence="2 3">
    <name type="scientific">Thermococcus guaymasensis DSM 11113</name>
    <dbReference type="NCBI Taxonomy" id="1432656"/>
    <lineage>
        <taxon>Archaea</taxon>
        <taxon>Methanobacteriati</taxon>
        <taxon>Methanobacteriota</taxon>
        <taxon>Thermococci</taxon>
        <taxon>Thermococcales</taxon>
        <taxon>Thermococcaceae</taxon>
        <taxon>Thermococcus</taxon>
    </lineage>
</organism>
<gene>
    <name evidence="2" type="ORF">X802_00520</name>
</gene>
<keyword evidence="1" id="KW-0472">Membrane</keyword>
<keyword evidence="1" id="KW-0812">Transmembrane</keyword>
<evidence type="ECO:0000313" key="3">
    <source>
        <dbReference type="Proteomes" id="UP000062043"/>
    </source>
</evidence>
<dbReference type="KEGG" id="tgy:X802_00520"/>
<dbReference type="InterPro" id="IPR016825">
    <property type="entry name" value="Flagellin-rel_FlaF"/>
</dbReference>
<feature type="transmembrane region" description="Helical" evidence="1">
    <location>
        <begin position="6"/>
        <end position="27"/>
    </location>
</feature>
<dbReference type="OrthoDB" id="85295at2157"/>
<protein>
    <submittedName>
        <fullName evidence="2">Flagella</fullName>
    </submittedName>
</protein>
<dbReference type="STRING" id="1432656.X802_00520"/>
<dbReference type="EMBL" id="CP007140">
    <property type="protein sequence ID" value="AJC70847.1"/>
    <property type="molecule type" value="Genomic_DNA"/>
</dbReference>
<dbReference type="Pfam" id="PF01917">
    <property type="entry name" value="Flagellin_arch-type"/>
    <property type="match status" value="1"/>
</dbReference>
<proteinExistence type="predicted"/>
<dbReference type="PIRSF" id="PIRSF024658">
    <property type="entry name" value="FlaF_archaea_prd"/>
    <property type="match status" value="1"/>
</dbReference>
<dbReference type="PANTHER" id="PTHR42200:SF2">
    <property type="entry name" value="ARCHAEAL FLAGELLA-RELATED PROTEIN F"/>
    <property type="match status" value="1"/>
</dbReference>
<dbReference type="RefSeq" id="WP_062370051.1">
    <property type="nucleotide sequence ID" value="NZ_CP007140.1"/>
</dbReference>
<dbReference type="AlphaFoldDB" id="A0A0X1KHV9"/>
<keyword evidence="3" id="KW-1185">Reference proteome</keyword>
<dbReference type="PATRIC" id="fig|1432656.3.peg.101"/>
<reference evidence="2 3" key="1">
    <citation type="submission" date="2014-01" db="EMBL/GenBank/DDBJ databases">
        <title>Genome sequencing of Thermococcus guaymasensis.</title>
        <authorList>
            <person name="Zhang X."/>
            <person name="Alvare G."/>
            <person name="Fristensky B."/>
            <person name="Chen L."/>
            <person name="Suen T."/>
            <person name="Chen Q."/>
            <person name="Ma K."/>
        </authorList>
    </citation>
    <scope>NUCLEOTIDE SEQUENCE [LARGE SCALE GENOMIC DNA]</scope>
    <source>
        <strain evidence="2 3">DSM 11113</strain>
    </source>
</reference>
<dbReference type="GeneID" id="27134148"/>
<dbReference type="Proteomes" id="UP000062043">
    <property type="component" value="Chromosome"/>
</dbReference>
<keyword evidence="2" id="KW-0966">Cell projection</keyword>
<keyword evidence="2" id="KW-0282">Flagellum</keyword>
<keyword evidence="1" id="KW-1133">Transmembrane helix</keyword>
<accession>A0A0X1KHV9</accession>
<sequence>MGFSVSASAAIIFISFLIAAATLYTAWDNSYSEVRAAQEDWYEKKLSQLNTLVNASIGAAIADNYYNVTFHIENLGMTQYLPHWSAIYDGSYVTIYNVSDDNVGFLSDYTYLLPSQVVYLNVTNIPLNTTEHSLMVTFGNGCWLRLSWHYNGTDVVLDSESRGCPTEVS</sequence>
<dbReference type="GO" id="GO:0097588">
    <property type="term" value="P:archaeal or bacterial-type flagellum-dependent cell motility"/>
    <property type="evidence" value="ECO:0007669"/>
    <property type="project" value="InterPro"/>
</dbReference>